<feature type="transmembrane region" description="Helical" evidence="7">
    <location>
        <begin position="136"/>
        <end position="154"/>
    </location>
</feature>
<accession>A0ABW0LE26</accession>
<dbReference type="CDD" id="cd06261">
    <property type="entry name" value="TM_PBP2"/>
    <property type="match status" value="1"/>
</dbReference>
<comment type="caution">
    <text evidence="9">The sequence shown here is derived from an EMBL/GenBank/DDBJ whole genome shotgun (WGS) entry which is preliminary data.</text>
</comment>
<evidence type="ECO:0000313" key="9">
    <source>
        <dbReference type="EMBL" id="MFC5464119.1"/>
    </source>
</evidence>
<keyword evidence="2 7" id="KW-0813">Transport</keyword>
<evidence type="ECO:0000256" key="7">
    <source>
        <dbReference type="RuleBase" id="RU363032"/>
    </source>
</evidence>
<keyword evidence="10" id="KW-1185">Reference proteome</keyword>
<evidence type="ECO:0000256" key="5">
    <source>
        <dbReference type="ARBA" id="ARBA00022989"/>
    </source>
</evidence>
<keyword evidence="6 7" id="KW-0472">Membrane</keyword>
<evidence type="ECO:0000256" key="4">
    <source>
        <dbReference type="ARBA" id="ARBA00022692"/>
    </source>
</evidence>
<feature type="transmembrane region" description="Helical" evidence="7">
    <location>
        <begin position="223"/>
        <end position="241"/>
    </location>
</feature>
<evidence type="ECO:0000256" key="3">
    <source>
        <dbReference type="ARBA" id="ARBA00022475"/>
    </source>
</evidence>
<keyword evidence="4 7" id="KW-0812">Transmembrane</keyword>
<dbReference type="Pfam" id="PF00528">
    <property type="entry name" value="BPD_transp_1"/>
    <property type="match status" value="1"/>
</dbReference>
<keyword evidence="3" id="KW-1003">Cell membrane</keyword>
<dbReference type="InterPro" id="IPR035906">
    <property type="entry name" value="MetI-like_sf"/>
</dbReference>
<dbReference type="Gene3D" id="1.10.3720.10">
    <property type="entry name" value="MetI-like"/>
    <property type="match status" value="1"/>
</dbReference>
<evidence type="ECO:0000256" key="6">
    <source>
        <dbReference type="ARBA" id="ARBA00023136"/>
    </source>
</evidence>
<feature type="domain" description="ABC transmembrane type-1" evidence="8">
    <location>
        <begin position="101"/>
        <end position="312"/>
    </location>
</feature>
<protein>
    <submittedName>
        <fullName evidence="9">Carbohydrate ABC transporter permease</fullName>
    </submittedName>
</protein>
<dbReference type="SUPFAM" id="SSF161098">
    <property type="entry name" value="MetI-like"/>
    <property type="match status" value="1"/>
</dbReference>
<sequence>MFINLKEKNNHYSLKTKTNLSSAKKLLFGMKINDGLLYKLSTYAILLVFGFVFLFPLLYMFSVSLMSNLDLVDSTVEWLPSTWYTFNYEMTWRALKLPNAYVTTALVAGVSTLSIMISSALIGYGLARFNFWGKKLVFFVLLFTYVVPKTLFFLPRFEIFLELNIKGTIGALVTPALTGQGEQAALFILIFYQFFMMIPKALEEAAFLDGAGAFKTFWKIALPMVRPAFIIVGVYAFALYWNETFLTSFYLEGKIQTVPILLGDLQNTFSQTVQASGQGAMDGNPNLNFTEGKAFAGTLLSILPLALMYLIVQRWFVESIDKSGITGE</sequence>
<comment type="similarity">
    <text evidence="7">Belongs to the binding-protein-dependent transport system permease family.</text>
</comment>
<organism evidence="9 10">
    <name type="scientific">Lederbergia graminis</name>
    <dbReference type="NCBI Taxonomy" id="735518"/>
    <lineage>
        <taxon>Bacteria</taxon>
        <taxon>Bacillati</taxon>
        <taxon>Bacillota</taxon>
        <taxon>Bacilli</taxon>
        <taxon>Bacillales</taxon>
        <taxon>Bacillaceae</taxon>
        <taxon>Lederbergia</taxon>
    </lineage>
</organism>
<feature type="transmembrane region" description="Helical" evidence="7">
    <location>
        <begin position="294"/>
        <end position="312"/>
    </location>
</feature>
<feature type="transmembrane region" description="Helical" evidence="7">
    <location>
        <begin position="100"/>
        <end position="124"/>
    </location>
</feature>
<evidence type="ECO:0000313" key="10">
    <source>
        <dbReference type="Proteomes" id="UP001596147"/>
    </source>
</evidence>
<dbReference type="PROSITE" id="PS50928">
    <property type="entry name" value="ABC_TM1"/>
    <property type="match status" value="1"/>
</dbReference>
<dbReference type="PANTHER" id="PTHR43744">
    <property type="entry name" value="ABC TRANSPORTER PERMEASE PROTEIN MG189-RELATED-RELATED"/>
    <property type="match status" value="1"/>
</dbReference>
<proteinExistence type="inferred from homology"/>
<reference evidence="10" key="1">
    <citation type="journal article" date="2019" name="Int. J. Syst. Evol. Microbiol.">
        <title>The Global Catalogue of Microorganisms (GCM) 10K type strain sequencing project: providing services to taxonomists for standard genome sequencing and annotation.</title>
        <authorList>
            <consortium name="The Broad Institute Genomics Platform"/>
            <consortium name="The Broad Institute Genome Sequencing Center for Infectious Disease"/>
            <person name="Wu L."/>
            <person name="Ma J."/>
        </authorList>
    </citation>
    <scope>NUCLEOTIDE SEQUENCE [LARGE SCALE GENOMIC DNA]</scope>
    <source>
        <strain evidence="10">CGMCC 1.12237</strain>
    </source>
</reference>
<feature type="transmembrane region" description="Helical" evidence="7">
    <location>
        <begin position="40"/>
        <end position="61"/>
    </location>
</feature>
<evidence type="ECO:0000259" key="8">
    <source>
        <dbReference type="PROSITE" id="PS50928"/>
    </source>
</evidence>
<gene>
    <name evidence="9" type="ORF">ACFPM4_05030</name>
</gene>
<comment type="subcellular location">
    <subcellularLocation>
        <location evidence="1 7">Cell membrane</location>
        <topology evidence="1 7">Multi-pass membrane protein</topology>
    </subcellularLocation>
</comment>
<dbReference type="EMBL" id="JBHSMC010000003">
    <property type="protein sequence ID" value="MFC5464119.1"/>
    <property type="molecule type" value="Genomic_DNA"/>
</dbReference>
<keyword evidence="5 7" id="KW-1133">Transmembrane helix</keyword>
<evidence type="ECO:0000256" key="2">
    <source>
        <dbReference type="ARBA" id="ARBA00022448"/>
    </source>
</evidence>
<dbReference type="Proteomes" id="UP001596147">
    <property type="component" value="Unassembled WGS sequence"/>
</dbReference>
<dbReference type="PANTHER" id="PTHR43744:SF8">
    <property type="entry name" value="SN-GLYCEROL-3-PHOSPHATE TRANSPORT SYSTEM PERMEASE PROTEIN UGPE"/>
    <property type="match status" value="1"/>
</dbReference>
<evidence type="ECO:0000256" key="1">
    <source>
        <dbReference type="ARBA" id="ARBA00004651"/>
    </source>
</evidence>
<name>A0ABW0LE26_9BACI</name>
<dbReference type="RefSeq" id="WP_382348489.1">
    <property type="nucleotide sequence ID" value="NZ_JBHSMC010000003.1"/>
</dbReference>
<dbReference type="InterPro" id="IPR000515">
    <property type="entry name" value="MetI-like"/>
</dbReference>